<feature type="signal peptide" evidence="1">
    <location>
        <begin position="1"/>
        <end position="26"/>
    </location>
</feature>
<dbReference type="EMBL" id="VRTS01000003">
    <property type="protein sequence ID" value="TXK64581.1"/>
    <property type="molecule type" value="Genomic_DNA"/>
</dbReference>
<dbReference type="Proteomes" id="UP000321248">
    <property type="component" value="Unassembled WGS sequence"/>
</dbReference>
<protein>
    <submittedName>
        <fullName evidence="2">Uncharacterized protein</fullName>
    </submittedName>
</protein>
<keyword evidence="1" id="KW-0732">Signal</keyword>
<evidence type="ECO:0000313" key="2">
    <source>
        <dbReference type="EMBL" id="TXK64581.1"/>
    </source>
</evidence>
<dbReference type="AlphaFoldDB" id="A0A5C8KUG7"/>
<organism evidence="2 3">
    <name type="scientific">Alkalisalibacterium limincola</name>
    <dbReference type="NCBI Taxonomy" id="2699169"/>
    <lineage>
        <taxon>Bacteria</taxon>
        <taxon>Pseudomonadati</taxon>
        <taxon>Pseudomonadota</taxon>
        <taxon>Gammaproteobacteria</taxon>
        <taxon>Lysobacterales</taxon>
        <taxon>Lysobacteraceae</taxon>
        <taxon>Alkalisalibacterium</taxon>
    </lineage>
</organism>
<accession>A0A5C8KUG7</accession>
<evidence type="ECO:0000313" key="3">
    <source>
        <dbReference type="Proteomes" id="UP000321248"/>
    </source>
</evidence>
<sequence length="326" mass="35872">MPMQWRCGWFGLAVLACLAVSTRAMANEASLPPVGTPLAEIVDDLTWRAARGEPEAACRLAMELGVCAVDLHRSWLLCEDREGNPTVCRGHLGYVSEHDGEVDWPRHVADVAAHCDGAPIVMPRELLAKFRRAAFLGSVQAMTFYMSASGWMDGNGGNIVRRPPRIWPEDSTEARLQEQHHSTLAWTLFNAGHAGVAGSLVGEAMSRFWSAWEDESDDLAQTHAIEVMALIHYDIDVRNALGFDSHWWPTSKLNWANDHSIVSSVLSDEQIAQAEAKARHLRETITLLPGQGADVDRVRRNVDGTRYGGLFAPSAMARCDQVVPAP</sequence>
<dbReference type="PROSITE" id="PS51257">
    <property type="entry name" value="PROKAR_LIPOPROTEIN"/>
    <property type="match status" value="1"/>
</dbReference>
<reference evidence="2 3" key="1">
    <citation type="submission" date="2019-08" db="EMBL/GenBank/DDBJ databases">
        <authorList>
            <person name="Karlyshev A.V."/>
        </authorList>
    </citation>
    <scope>NUCLEOTIDE SEQUENCE [LARGE SCALE GENOMIC DNA]</scope>
    <source>
        <strain evidence="2 3">Alg18-2.2</strain>
    </source>
</reference>
<proteinExistence type="predicted"/>
<keyword evidence="3" id="KW-1185">Reference proteome</keyword>
<evidence type="ECO:0000256" key="1">
    <source>
        <dbReference type="SAM" id="SignalP"/>
    </source>
</evidence>
<dbReference type="OrthoDB" id="5975446at2"/>
<feature type="chain" id="PRO_5023048447" evidence="1">
    <location>
        <begin position="27"/>
        <end position="326"/>
    </location>
</feature>
<gene>
    <name evidence="2" type="ORF">FU658_06830</name>
</gene>
<comment type="caution">
    <text evidence="2">The sequence shown here is derived from an EMBL/GenBank/DDBJ whole genome shotgun (WGS) entry which is preliminary data.</text>
</comment>
<name>A0A5C8KUG7_9GAMM</name>